<dbReference type="EC" id="4.3.1.19" evidence="12"/>
<evidence type="ECO:0000256" key="8">
    <source>
        <dbReference type="ARBA" id="ARBA00022898"/>
    </source>
</evidence>
<evidence type="ECO:0000256" key="9">
    <source>
        <dbReference type="ARBA" id="ARBA00023239"/>
    </source>
</evidence>
<dbReference type="Gene3D" id="3.40.50.1100">
    <property type="match status" value="2"/>
</dbReference>
<dbReference type="Pfam" id="PF00585">
    <property type="entry name" value="Thr_dehydrat_C"/>
    <property type="match status" value="1"/>
</dbReference>
<keyword evidence="8 12" id="KW-0663">Pyridoxal phosphate</keyword>
<dbReference type="EMBL" id="FXTA01000002">
    <property type="protein sequence ID" value="SMO64118.1"/>
    <property type="molecule type" value="Genomic_DNA"/>
</dbReference>
<dbReference type="GO" id="GO:0003941">
    <property type="term" value="F:L-serine ammonia-lyase activity"/>
    <property type="evidence" value="ECO:0007669"/>
    <property type="project" value="TreeGrafter"/>
</dbReference>
<evidence type="ECO:0000313" key="14">
    <source>
        <dbReference type="EMBL" id="SMO64118.1"/>
    </source>
</evidence>
<dbReference type="GO" id="GO:0006565">
    <property type="term" value="P:L-serine catabolic process"/>
    <property type="evidence" value="ECO:0007669"/>
    <property type="project" value="TreeGrafter"/>
</dbReference>
<comment type="subunit">
    <text evidence="5 12">Homotetramer.</text>
</comment>
<comment type="pathway">
    <text evidence="3 12">Amino-acid biosynthesis; L-isoleucine biosynthesis; 2-oxobutanoate from L-threonine: step 1/1.</text>
</comment>
<accession>A0A521CXG7</accession>
<dbReference type="GO" id="GO:0030170">
    <property type="term" value="F:pyridoxal phosphate binding"/>
    <property type="evidence" value="ECO:0007669"/>
    <property type="project" value="InterPro"/>
</dbReference>
<dbReference type="SUPFAM" id="SSF55021">
    <property type="entry name" value="ACT-like"/>
    <property type="match status" value="1"/>
</dbReference>
<dbReference type="Proteomes" id="UP000317289">
    <property type="component" value="Unassembled WGS sequence"/>
</dbReference>
<reference evidence="14 15" key="1">
    <citation type="submission" date="2017-05" db="EMBL/GenBank/DDBJ databases">
        <authorList>
            <person name="Varghese N."/>
            <person name="Submissions S."/>
        </authorList>
    </citation>
    <scope>NUCLEOTIDE SEQUENCE [LARGE SCALE GENOMIC DNA]</scope>
    <source>
        <strain evidence="14 15">DSM 19382</strain>
    </source>
</reference>
<dbReference type="GO" id="GO:0004794">
    <property type="term" value="F:threonine deaminase activity"/>
    <property type="evidence" value="ECO:0007669"/>
    <property type="project" value="UniProtKB-UniRule"/>
</dbReference>
<feature type="domain" description="ACT-like" evidence="13">
    <location>
        <begin position="348"/>
        <end position="422"/>
    </location>
</feature>
<evidence type="ECO:0000256" key="12">
    <source>
        <dbReference type="RuleBase" id="RU362012"/>
    </source>
</evidence>
<evidence type="ECO:0000256" key="6">
    <source>
        <dbReference type="ARBA" id="ARBA00022605"/>
    </source>
</evidence>
<dbReference type="CDD" id="cd01562">
    <property type="entry name" value="Thr-dehyd"/>
    <property type="match status" value="1"/>
</dbReference>
<proteinExistence type="inferred from homology"/>
<dbReference type="InterPro" id="IPR011820">
    <property type="entry name" value="IlvA"/>
</dbReference>
<dbReference type="InterPro" id="IPR000634">
    <property type="entry name" value="Ser/Thr_deHydtase_PyrdxlP-BS"/>
</dbReference>
<evidence type="ECO:0000256" key="10">
    <source>
        <dbReference type="ARBA" id="ARBA00023304"/>
    </source>
</evidence>
<evidence type="ECO:0000256" key="2">
    <source>
        <dbReference type="ARBA" id="ARBA00001933"/>
    </source>
</evidence>
<keyword evidence="10 12" id="KW-0100">Branched-chain amino acid biosynthesis</keyword>
<evidence type="ECO:0000313" key="15">
    <source>
        <dbReference type="Proteomes" id="UP000317289"/>
    </source>
</evidence>
<dbReference type="InterPro" id="IPR050147">
    <property type="entry name" value="Ser/Thr_Dehydratase"/>
</dbReference>
<evidence type="ECO:0000256" key="3">
    <source>
        <dbReference type="ARBA" id="ARBA00004810"/>
    </source>
</evidence>
<sequence length="432" mass="47962">MKTSQNGRFFILRKKTAIMDLFNEVLNAKKQLGDVVAATPLTQNLNLSDEFKSTILLKREDLQIVRSYKIRGAYNKISSLNEKEKSNGIVCASAGNHAQGVAYSCNLLKINGKIYMPKTTPKQKVKQVQLFGKSFVEIVLTGDTFDDAYASATADAIKNHKTFIHPFDDEKVIAGQGTVGLEILESFKEPIDYVFVPIGGGGLASGLSEVFKHLSPLTKIIGVEPKGAPSMKTSIEENKNTALKTIDKFVDGAAVKQVGDKTFEICRYNLEDIILVPEGKVCTTILRLYNEEAMVVEPAGALTIAALDFYKDKIKGKNVVCIVSGSNNDIERTAEIKERSLLYEGLMHYFMIQFPQRPGALKEFVNNILGPDDDITYFQFAKKNSREVGSVVVGLELKNKNDIMPIKLKMTQNGFEFQYLNDNQDLFTQLIG</sequence>
<dbReference type="InterPro" id="IPR001926">
    <property type="entry name" value="TrpB-like_PALP"/>
</dbReference>
<dbReference type="Pfam" id="PF00291">
    <property type="entry name" value="PALP"/>
    <property type="match status" value="1"/>
</dbReference>
<dbReference type="NCBIfam" id="TIGR02079">
    <property type="entry name" value="THD1"/>
    <property type="match status" value="1"/>
</dbReference>
<dbReference type="NCBIfam" id="NF006390">
    <property type="entry name" value="PRK08639.1"/>
    <property type="match status" value="1"/>
</dbReference>
<comment type="catalytic activity">
    <reaction evidence="1 12">
        <text>L-threonine = 2-oxobutanoate + NH4(+)</text>
        <dbReference type="Rhea" id="RHEA:22108"/>
        <dbReference type="ChEBI" id="CHEBI:16763"/>
        <dbReference type="ChEBI" id="CHEBI:28938"/>
        <dbReference type="ChEBI" id="CHEBI:57926"/>
        <dbReference type="EC" id="4.3.1.19"/>
    </reaction>
</comment>
<evidence type="ECO:0000256" key="4">
    <source>
        <dbReference type="ARBA" id="ARBA00010869"/>
    </source>
</evidence>
<dbReference type="PANTHER" id="PTHR48078:SF11">
    <property type="entry name" value="THREONINE DEHYDRATASE, MITOCHONDRIAL"/>
    <property type="match status" value="1"/>
</dbReference>
<dbReference type="FunFam" id="3.40.50.1100:FF:000007">
    <property type="entry name" value="L-threonine dehydratase catabolic TdcB"/>
    <property type="match status" value="1"/>
</dbReference>
<comment type="cofactor">
    <cofactor evidence="2 12">
        <name>pyridoxal 5'-phosphate</name>
        <dbReference type="ChEBI" id="CHEBI:597326"/>
    </cofactor>
</comment>
<dbReference type="PROSITE" id="PS00165">
    <property type="entry name" value="DEHYDRATASE_SER_THR"/>
    <property type="match status" value="1"/>
</dbReference>
<evidence type="ECO:0000256" key="1">
    <source>
        <dbReference type="ARBA" id="ARBA00001274"/>
    </source>
</evidence>
<dbReference type="InterPro" id="IPR045865">
    <property type="entry name" value="ACT-like_dom_sf"/>
</dbReference>
<gene>
    <name evidence="12" type="primary">ilvA</name>
    <name evidence="14" type="ORF">SAMN06265349_1021016</name>
</gene>
<evidence type="ECO:0000256" key="7">
    <source>
        <dbReference type="ARBA" id="ARBA00022624"/>
    </source>
</evidence>
<dbReference type="GO" id="GO:0006567">
    <property type="term" value="P:L-threonine catabolic process"/>
    <property type="evidence" value="ECO:0007669"/>
    <property type="project" value="TreeGrafter"/>
</dbReference>
<comment type="similarity">
    <text evidence="4 12">Belongs to the serine/threonine dehydratase family.</text>
</comment>
<evidence type="ECO:0000259" key="13">
    <source>
        <dbReference type="PROSITE" id="PS51672"/>
    </source>
</evidence>
<dbReference type="GO" id="GO:0009097">
    <property type="term" value="P:isoleucine biosynthetic process"/>
    <property type="evidence" value="ECO:0007669"/>
    <property type="project" value="UniProtKB-UniRule"/>
</dbReference>
<dbReference type="InterPro" id="IPR001721">
    <property type="entry name" value="TD_ACT-like"/>
</dbReference>
<organism evidence="14 15">
    <name type="scientific">Flavobacterium resistens</name>
    <dbReference type="NCBI Taxonomy" id="443612"/>
    <lineage>
        <taxon>Bacteria</taxon>
        <taxon>Pseudomonadati</taxon>
        <taxon>Bacteroidota</taxon>
        <taxon>Flavobacteriia</taxon>
        <taxon>Flavobacteriales</taxon>
        <taxon>Flavobacteriaceae</taxon>
        <taxon>Flavobacterium</taxon>
    </lineage>
</organism>
<dbReference type="AlphaFoldDB" id="A0A521CXG7"/>
<comment type="function">
    <text evidence="11 12">Catalyzes the anaerobic formation of alpha-ketobutyrate and ammonia from threonine in a two-step reaction. The first step involved a dehydration of threonine and a production of enamine intermediates (aminocrotonate), which tautomerizes to its imine form (iminobutyrate). Both intermediates are unstable and short-lived. The second step is the nonenzymatic hydrolysis of the enamine/imine intermediates to form 2-ketobutyrate and free ammonia. In the low water environment of the cell, the second step is accelerated by RidA.</text>
</comment>
<dbReference type="InterPro" id="IPR036052">
    <property type="entry name" value="TrpB-like_PALP_sf"/>
</dbReference>
<protein>
    <recommendedName>
        <fullName evidence="12">L-threonine dehydratase</fullName>
        <ecNumber evidence="12">4.3.1.19</ecNumber>
    </recommendedName>
    <alternativeName>
        <fullName evidence="12">Threonine deaminase</fullName>
    </alternativeName>
</protein>
<dbReference type="PANTHER" id="PTHR48078">
    <property type="entry name" value="THREONINE DEHYDRATASE, MITOCHONDRIAL-RELATED"/>
    <property type="match status" value="1"/>
</dbReference>
<name>A0A521CXG7_9FLAO</name>
<evidence type="ECO:0000256" key="11">
    <source>
        <dbReference type="ARBA" id="ARBA00025527"/>
    </source>
</evidence>
<dbReference type="SUPFAM" id="SSF53686">
    <property type="entry name" value="Tryptophan synthase beta subunit-like PLP-dependent enzymes"/>
    <property type="match status" value="1"/>
</dbReference>
<keyword evidence="7 12" id="KW-0412">Isoleucine biosynthesis</keyword>
<dbReference type="PROSITE" id="PS51672">
    <property type="entry name" value="ACT_LIKE"/>
    <property type="match status" value="1"/>
</dbReference>
<keyword evidence="6 12" id="KW-0028">Amino-acid biosynthesis</keyword>
<keyword evidence="9 12" id="KW-0456">Lyase</keyword>
<evidence type="ECO:0000256" key="5">
    <source>
        <dbReference type="ARBA" id="ARBA00011881"/>
    </source>
</evidence>
<dbReference type="UniPathway" id="UPA00047">
    <property type="reaction ID" value="UER00054"/>
</dbReference>